<evidence type="ECO:0000259" key="2">
    <source>
        <dbReference type="PROSITE" id="PS51166"/>
    </source>
</evidence>
<dbReference type="EMBL" id="CAXAMM010038718">
    <property type="protein sequence ID" value="CAK9080386.1"/>
    <property type="molecule type" value="Genomic_DNA"/>
</dbReference>
<dbReference type="SMART" id="SM01065">
    <property type="entry name" value="CBM_2"/>
    <property type="match status" value="1"/>
</dbReference>
<dbReference type="InterPro" id="IPR013783">
    <property type="entry name" value="Ig-like_fold"/>
</dbReference>
<evidence type="ECO:0000313" key="3">
    <source>
        <dbReference type="EMBL" id="CAK9080386.1"/>
    </source>
</evidence>
<dbReference type="InterPro" id="IPR013784">
    <property type="entry name" value="Carb-bd-like_fold"/>
</dbReference>
<proteinExistence type="predicted"/>
<dbReference type="Proteomes" id="UP001642464">
    <property type="component" value="Unassembled WGS sequence"/>
</dbReference>
<comment type="caution">
    <text evidence="3">The sequence shown here is derived from an EMBL/GenBank/DDBJ whole genome shotgun (WGS) entry which is preliminary data.</text>
</comment>
<name>A0ABP0PX59_9DINO</name>
<keyword evidence="1" id="KW-0175">Coiled coil</keyword>
<dbReference type="PANTHER" id="PTHR23159">
    <property type="entry name" value="CENTROSOMAL PROTEIN 2"/>
    <property type="match status" value="1"/>
</dbReference>
<reference evidence="3 4" key="1">
    <citation type="submission" date="2024-02" db="EMBL/GenBank/DDBJ databases">
        <authorList>
            <person name="Chen Y."/>
            <person name="Shah S."/>
            <person name="Dougan E. K."/>
            <person name="Thang M."/>
            <person name="Chan C."/>
        </authorList>
    </citation>
    <scope>NUCLEOTIDE SEQUENCE [LARGE SCALE GENOMIC DNA]</scope>
</reference>
<gene>
    <name evidence="3" type="ORF">SCF082_LOCUS38319</name>
</gene>
<feature type="coiled-coil region" evidence="1">
    <location>
        <begin position="703"/>
        <end position="845"/>
    </location>
</feature>
<evidence type="ECO:0000313" key="4">
    <source>
        <dbReference type="Proteomes" id="UP001642464"/>
    </source>
</evidence>
<accession>A0ABP0PX59</accession>
<evidence type="ECO:0000256" key="1">
    <source>
        <dbReference type="SAM" id="Coils"/>
    </source>
</evidence>
<protein>
    <submittedName>
        <fullName evidence="3">4-alpha-D-glucan glucohydrolase) (Glucan 1</fullName>
    </submittedName>
</protein>
<sequence length="1082" mass="122300">MAASAADFLQSFETQTAQRAAVERETHTEVSERLRDRDLLGLMSIHSSVGFPFEEDPLGILPLVPETFNSSSASYIENLGGDAASCADQCRQFGSSAEETLTNLFHMCNEDSLADLRVNLRRQLSHERAAVQKTQTAIARVQNKSLTEALGHYLGECNLSWVNEDEKGAKYDEMQSELHDSHVKSTREAALRLLESSTLPFPHDAIHAQQKDAESLQQKADGLPSWRRAVTEARARLAEQQADTRVKRQRCASLRRISRREVAAKRQALEQAEKTRQRTWQEYLDAYIRDEAVFMTEDNLQKTDEAVTEALSAADAALQEANPKFARCEQEAASCMHLVHTRIQETHAGLLDYSKPAVEAAWTNTAFARELGKCALAAKQKEVKHLCKEQQQRQEAADAEKQPKSKAELLEEVQQLGRQIAERQEAALELESLVARAEVQFETFSDLNSGLDADAIHRFAQEEAAACYGDFELFVSANAARAPLASSEAIQQHLPNPMDKLRLEMEEKFQIEKQQLLAEFQMERQHMMQLIREELRAEWQRDSDASSTHSYELVERLDTRTASTLQSEGSEGRAMVRRMRFVVSVKDAKPGDKVFVVGSHLGLPQLGQWKPDCAIELKTEDGLFPKWQVEVELEQTSFQYKYLWKHFSGGHLEWESSADRSCLEGILPEDGEFNHNDSAVECPVKAGSYVYFHGYYAHADWVQQEFAMLKSELRSQAKDLENQGALLEQQAMSSGRQRALIDEQKNLLTALQAELETQKLQTQQLRGQLSDFAGMTEELRQEIRVAVTKAEQRNADRLLRRLEELKADIDKDVAKAEQRNADRLLRRLEELKADIDKDVAKAEQRNGDRLLRELSDFRAMAPVAEELTVEIREALMKDIPSIVTSILEDFRGHDQPGAAFFEEEHQHADGCHECLDAAMPSCQSHQADPAYHASSTKADSDSQLFPLWTGVDKSMKIIPAVAPVSSEDSSSYYPSLKAKPQHDLPVLGETSMVCWETPPQPLEEEAKKLTQEVVNELMSLWKGTKEEKTKLLKTVQRRLHPDKGGHDEAMTWFRDWKDCHEVWYLRGSQLDLPSSTSTQPAG</sequence>
<dbReference type="Gene3D" id="2.60.40.10">
    <property type="entry name" value="Immunoglobulins"/>
    <property type="match status" value="1"/>
</dbReference>
<dbReference type="InterPro" id="IPR002044">
    <property type="entry name" value="CBM20"/>
</dbReference>
<feature type="domain" description="CBM20" evidence="2">
    <location>
        <begin position="571"/>
        <end position="688"/>
    </location>
</feature>
<dbReference type="Pfam" id="PF00686">
    <property type="entry name" value="CBM_20"/>
    <property type="match status" value="1"/>
</dbReference>
<dbReference type="PROSITE" id="PS51166">
    <property type="entry name" value="CBM20"/>
    <property type="match status" value="1"/>
</dbReference>
<dbReference type="PANTHER" id="PTHR23159:SF31">
    <property type="entry name" value="CENTROSOME-ASSOCIATED PROTEIN CEP250 ISOFORM X1"/>
    <property type="match status" value="1"/>
</dbReference>
<keyword evidence="4" id="KW-1185">Reference proteome</keyword>
<dbReference type="CDD" id="cd05467">
    <property type="entry name" value="CBM20"/>
    <property type="match status" value="1"/>
</dbReference>
<dbReference type="SUPFAM" id="SSF49452">
    <property type="entry name" value="Starch-binding domain-like"/>
    <property type="match status" value="1"/>
</dbReference>
<organism evidence="3 4">
    <name type="scientific">Durusdinium trenchii</name>
    <dbReference type="NCBI Taxonomy" id="1381693"/>
    <lineage>
        <taxon>Eukaryota</taxon>
        <taxon>Sar</taxon>
        <taxon>Alveolata</taxon>
        <taxon>Dinophyceae</taxon>
        <taxon>Suessiales</taxon>
        <taxon>Symbiodiniaceae</taxon>
        <taxon>Durusdinium</taxon>
    </lineage>
</organism>